<evidence type="ECO:0000313" key="4">
    <source>
        <dbReference type="Proteomes" id="UP000001744"/>
    </source>
</evidence>
<gene>
    <name evidence="3" type="ORF">SJAG_01569</name>
</gene>
<dbReference type="Gene3D" id="3.40.1350.10">
    <property type="match status" value="1"/>
</dbReference>
<dbReference type="OrthoDB" id="3344830at2759"/>
<dbReference type="InterPro" id="IPR011335">
    <property type="entry name" value="Restrct_endonuc-II-like"/>
</dbReference>
<dbReference type="GeneID" id="7048753"/>
<dbReference type="Proteomes" id="UP000001744">
    <property type="component" value="Unassembled WGS sequence"/>
</dbReference>
<name>B6JYA8_SCHJY</name>
<protein>
    <submittedName>
        <fullName evidence="3">Fungal protein</fullName>
    </submittedName>
</protein>
<dbReference type="VEuPathDB" id="FungiDB:SJAG_01569"/>
<dbReference type="GO" id="GO:0005739">
    <property type="term" value="C:mitochondrion"/>
    <property type="evidence" value="ECO:0007669"/>
    <property type="project" value="UniProtKB-SubCell"/>
</dbReference>
<dbReference type="SUPFAM" id="SSF52980">
    <property type="entry name" value="Restriction endonuclease-like"/>
    <property type="match status" value="1"/>
</dbReference>
<dbReference type="JaponicusDB" id="SJAG_01569"/>
<dbReference type="eggNOG" id="ENOG502S6ZS">
    <property type="taxonomic scope" value="Eukaryota"/>
</dbReference>
<keyword evidence="4" id="KW-1185">Reference proteome</keyword>
<dbReference type="EMBL" id="KE651168">
    <property type="protein sequence ID" value="EEB06526.1"/>
    <property type="molecule type" value="Genomic_DNA"/>
</dbReference>
<sequence length="207" mass="22589">MFSAKRLWNLSSFFGNGRSARFICKSSKLTHNSVLSYMKYAEETGLSKASTVYQGTLFEYIIQHTLSRHGFQLKRCGGRNDRGIDLLGTWTLKGLVPVINPVAISCKCLNQALGPLYVRELEGSLSARPEGTIGILAGQSSFTDAAIKTLAGSSFAMAACGVVAQDLNSYIYQFLWNEPAAELLGNLRVCQVHNTSNSPPPVTFLRS</sequence>
<evidence type="ECO:0000256" key="2">
    <source>
        <dbReference type="ARBA" id="ARBA00023128"/>
    </source>
</evidence>
<dbReference type="PANTHER" id="PTHR28133:SF1">
    <property type="entry name" value="REQUIRED FOR RESPIRATORY GROWTH PROTEIN 7, MITOCHONDRIAL"/>
    <property type="match status" value="1"/>
</dbReference>
<dbReference type="InterPro" id="IPR018828">
    <property type="entry name" value="RRG7"/>
</dbReference>
<dbReference type="HOGENOM" id="CLU_098374_0_0_1"/>
<comment type="subcellular location">
    <subcellularLocation>
        <location evidence="1">Mitochondrion</location>
    </subcellularLocation>
</comment>
<proteinExistence type="predicted"/>
<dbReference type="AlphaFoldDB" id="B6JYA8"/>
<evidence type="ECO:0000256" key="1">
    <source>
        <dbReference type="ARBA" id="ARBA00004173"/>
    </source>
</evidence>
<accession>B6JYA8</accession>
<reference evidence="3 4" key="1">
    <citation type="journal article" date="2011" name="Science">
        <title>Comparative functional genomics of the fission yeasts.</title>
        <authorList>
            <person name="Rhind N."/>
            <person name="Chen Z."/>
            <person name="Yassour M."/>
            <person name="Thompson D.A."/>
            <person name="Haas B.J."/>
            <person name="Habib N."/>
            <person name="Wapinski I."/>
            <person name="Roy S."/>
            <person name="Lin M.F."/>
            <person name="Heiman D.I."/>
            <person name="Young S.K."/>
            <person name="Furuya K."/>
            <person name="Guo Y."/>
            <person name="Pidoux A."/>
            <person name="Chen H.M."/>
            <person name="Robbertse B."/>
            <person name="Goldberg J.M."/>
            <person name="Aoki K."/>
            <person name="Bayne E.H."/>
            <person name="Berlin A.M."/>
            <person name="Desjardins C.A."/>
            <person name="Dobbs E."/>
            <person name="Dukaj L."/>
            <person name="Fan L."/>
            <person name="FitzGerald M.G."/>
            <person name="French C."/>
            <person name="Gujja S."/>
            <person name="Hansen K."/>
            <person name="Keifenheim D."/>
            <person name="Levin J.Z."/>
            <person name="Mosher R.A."/>
            <person name="Mueller C.A."/>
            <person name="Pfiffner J."/>
            <person name="Priest M."/>
            <person name="Russ C."/>
            <person name="Smialowska A."/>
            <person name="Swoboda P."/>
            <person name="Sykes S.M."/>
            <person name="Vaughn M."/>
            <person name="Vengrova S."/>
            <person name="Yoder R."/>
            <person name="Zeng Q."/>
            <person name="Allshire R."/>
            <person name="Baulcombe D."/>
            <person name="Birren B.W."/>
            <person name="Brown W."/>
            <person name="Ekwall K."/>
            <person name="Kellis M."/>
            <person name="Leatherwood J."/>
            <person name="Levin H."/>
            <person name="Margalit H."/>
            <person name="Martienssen R."/>
            <person name="Nieduszynski C.A."/>
            <person name="Spatafora J.W."/>
            <person name="Friedman N."/>
            <person name="Dalgaard J.Z."/>
            <person name="Baumann P."/>
            <person name="Niki H."/>
            <person name="Regev A."/>
            <person name="Nusbaum C."/>
        </authorList>
    </citation>
    <scope>NUCLEOTIDE SEQUENCE [LARGE SCALE GENOMIC DNA]</scope>
    <source>
        <strain evidence="4">yFS275 / FY16936</strain>
    </source>
</reference>
<dbReference type="RefSeq" id="XP_002172819.1">
    <property type="nucleotide sequence ID" value="XM_002172783.1"/>
</dbReference>
<dbReference type="PANTHER" id="PTHR28133">
    <property type="entry name" value="REQUIRED FOR RESPIRATORY GROWTH PROTEIN 7, MITOCHONDRIAL"/>
    <property type="match status" value="1"/>
</dbReference>
<evidence type="ECO:0000313" key="3">
    <source>
        <dbReference type="EMBL" id="EEB06526.1"/>
    </source>
</evidence>
<keyword evidence="2" id="KW-0496">Mitochondrion</keyword>
<dbReference type="InterPro" id="IPR011856">
    <property type="entry name" value="tRNA_endonuc-like_dom_sf"/>
</dbReference>
<dbReference type="Pfam" id="PF10356">
    <property type="entry name" value="RRG7"/>
    <property type="match status" value="2"/>
</dbReference>
<dbReference type="OMA" id="QGTLFEY"/>
<dbReference type="GO" id="GO:0003676">
    <property type="term" value="F:nucleic acid binding"/>
    <property type="evidence" value="ECO:0007669"/>
    <property type="project" value="InterPro"/>
</dbReference>
<dbReference type="GO" id="GO:0006302">
    <property type="term" value="P:double-strand break repair"/>
    <property type="evidence" value="ECO:0007669"/>
    <property type="project" value="UniProtKB-ARBA"/>
</dbReference>
<organism evidence="3 4">
    <name type="scientific">Schizosaccharomyces japonicus (strain yFS275 / FY16936)</name>
    <name type="common">Fission yeast</name>
    <dbReference type="NCBI Taxonomy" id="402676"/>
    <lineage>
        <taxon>Eukaryota</taxon>
        <taxon>Fungi</taxon>
        <taxon>Dikarya</taxon>
        <taxon>Ascomycota</taxon>
        <taxon>Taphrinomycotina</taxon>
        <taxon>Schizosaccharomycetes</taxon>
        <taxon>Schizosaccharomycetales</taxon>
        <taxon>Schizosaccharomycetaceae</taxon>
        <taxon>Schizosaccharomyces</taxon>
    </lineage>
</organism>